<comment type="caution">
    <text evidence="1">The sequence shown here is derived from an EMBL/GenBank/DDBJ whole genome shotgun (WGS) entry which is preliminary data.</text>
</comment>
<proteinExistence type="predicted"/>
<organism evidence="1 2">
    <name type="scientific">Candidatus Liptonbacteria bacterium RIFCSPLOWO2_01_FULL_56_20</name>
    <dbReference type="NCBI Taxonomy" id="1798652"/>
    <lineage>
        <taxon>Bacteria</taxon>
        <taxon>Candidatus Liptoniibacteriota</taxon>
    </lineage>
</organism>
<protein>
    <submittedName>
        <fullName evidence="1">Uncharacterized protein</fullName>
    </submittedName>
</protein>
<gene>
    <name evidence="1" type="ORF">A3A43_00790</name>
</gene>
<name>A0A1G2CH39_9BACT</name>
<accession>A0A1G2CH39</accession>
<dbReference type="AlphaFoldDB" id="A0A1G2CH39"/>
<sequence>MPNADGAYELMPLVSYTLEYGIKNPGVPGRCIAATMVASWYPQWAMNADLSWCAPEDGNFGPEMRSSGSLPWLSTRDTAPYIIRIWGEERGTGLAEPHRFSKEITVVMGS</sequence>
<reference evidence="1 2" key="1">
    <citation type="journal article" date="2016" name="Nat. Commun.">
        <title>Thousands of microbial genomes shed light on interconnected biogeochemical processes in an aquifer system.</title>
        <authorList>
            <person name="Anantharaman K."/>
            <person name="Brown C.T."/>
            <person name="Hug L.A."/>
            <person name="Sharon I."/>
            <person name="Castelle C.J."/>
            <person name="Probst A.J."/>
            <person name="Thomas B.C."/>
            <person name="Singh A."/>
            <person name="Wilkins M.J."/>
            <person name="Karaoz U."/>
            <person name="Brodie E.L."/>
            <person name="Williams K.H."/>
            <person name="Hubbard S.S."/>
            <person name="Banfield J.F."/>
        </authorList>
    </citation>
    <scope>NUCLEOTIDE SEQUENCE [LARGE SCALE GENOMIC DNA]</scope>
</reference>
<evidence type="ECO:0000313" key="1">
    <source>
        <dbReference type="EMBL" id="OGZ00713.1"/>
    </source>
</evidence>
<dbReference type="Proteomes" id="UP000178495">
    <property type="component" value="Unassembled WGS sequence"/>
</dbReference>
<evidence type="ECO:0000313" key="2">
    <source>
        <dbReference type="Proteomes" id="UP000178495"/>
    </source>
</evidence>
<dbReference type="EMBL" id="MHLC01000028">
    <property type="protein sequence ID" value="OGZ00713.1"/>
    <property type="molecule type" value="Genomic_DNA"/>
</dbReference>